<evidence type="ECO:0000313" key="1">
    <source>
        <dbReference type="EMBL" id="GGP07576.1"/>
    </source>
</evidence>
<gene>
    <name evidence="1" type="ORF">GCM10012278_35900</name>
</gene>
<evidence type="ECO:0000313" key="2">
    <source>
        <dbReference type="Proteomes" id="UP000660745"/>
    </source>
</evidence>
<dbReference type="Proteomes" id="UP000660745">
    <property type="component" value="Unassembled WGS sequence"/>
</dbReference>
<name>A0A918A8E6_9ACTN</name>
<dbReference type="EMBL" id="BMNK01000005">
    <property type="protein sequence ID" value="GGP07576.1"/>
    <property type="molecule type" value="Genomic_DNA"/>
</dbReference>
<accession>A0A918A8E6</accession>
<dbReference type="AlphaFoldDB" id="A0A918A8E6"/>
<proteinExistence type="predicted"/>
<keyword evidence="2" id="KW-1185">Reference proteome</keyword>
<reference evidence="1" key="1">
    <citation type="journal article" date="2014" name="Int. J. Syst. Evol. Microbiol.">
        <title>Complete genome sequence of Corynebacterium casei LMG S-19264T (=DSM 44701T), isolated from a smear-ripened cheese.</title>
        <authorList>
            <consortium name="US DOE Joint Genome Institute (JGI-PGF)"/>
            <person name="Walter F."/>
            <person name="Albersmeier A."/>
            <person name="Kalinowski J."/>
            <person name="Ruckert C."/>
        </authorList>
    </citation>
    <scope>NUCLEOTIDE SEQUENCE</scope>
    <source>
        <strain evidence="1">CGMCC 4.7430</strain>
    </source>
</reference>
<comment type="caution">
    <text evidence="1">The sequence shown here is derived from an EMBL/GenBank/DDBJ whole genome shotgun (WGS) entry which is preliminary data.</text>
</comment>
<sequence length="49" mass="5790">MAFLRRRKIQAALPEGYFDLPDEERLAWAKGLAEELRKERDRQEEDGDA</sequence>
<protein>
    <submittedName>
        <fullName evidence="1">Uncharacterized protein</fullName>
    </submittedName>
</protein>
<reference evidence="1" key="2">
    <citation type="submission" date="2020-09" db="EMBL/GenBank/DDBJ databases">
        <authorList>
            <person name="Sun Q."/>
            <person name="Zhou Y."/>
        </authorList>
    </citation>
    <scope>NUCLEOTIDE SEQUENCE</scope>
    <source>
        <strain evidence="1">CGMCC 4.7430</strain>
    </source>
</reference>
<organism evidence="1 2">
    <name type="scientific">Nonomuraea glycinis</name>
    <dbReference type="NCBI Taxonomy" id="2047744"/>
    <lineage>
        <taxon>Bacteria</taxon>
        <taxon>Bacillati</taxon>
        <taxon>Actinomycetota</taxon>
        <taxon>Actinomycetes</taxon>
        <taxon>Streptosporangiales</taxon>
        <taxon>Streptosporangiaceae</taxon>
        <taxon>Nonomuraea</taxon>
    </lineage>
</organism>